<feature type="compositionally biased region" description="Polar residues" evidence="3">
    <location>
        <begin position="551"/>
        <end position="560"/>
    </location>
</feature>
<dbReference type="InterPro" id="IPR049258">
    <property type="entry name" value="ODAD1_CC"/>
</dbReference>
<protein>
    <recommendedName>
        <fullName evidence="4">ODAD1 central coiled coil region domain-containing protein</fullName>
    </recommendedName>
</protein>
<gene>
    <name evidence="5" type="ORF">H310_14378</name>
</gene>
<dbReference type="eggNOG" id="ENOG502QW5M">
    <property type="taxonomic scope" value="Eukaryota"/>
</dbReference>
<feature type="region of interest" description="Disordered" evidence="3">
    <location>
        <begin position="548"/>
        <end position="604"/>
    </location>
</feature>
<feature type="coiled-coil region" evidence="2">
    <location>
        <begin position="340"/>
        <end position="370"/>
    </location>
</feature>
<dbReference type="VEuPathDB" id="FungiDB:H310_14378"/>
<dbReference type="InterPro" id="IPR051876">
    <property type="entry name" value="ODA-DC/CCD"/>
</dbReference>
<dbReference type="PANTHER" id="PTHR21694">
    <property type="entry name" value="COILED-COIL DOMAIN-CONTAINING PROTEIN 63"/>
    <property type="match status" value="1"/>
</dbReference>
<dbReference type="RefSeq" id="XP_008880447.1">
    <property type="nucleotide sequence ID" value="XM_008882225.1"/>
</dbReference>
<dbReference type="AlphaFoldDB" id="A0A024TC34"/>
<proteinExistence type="predicted"/>
<dbReference type="Pfam" id="PF21773">
    <property type="entry name" value="ODAD1_CC"/>
    <property type="match status" value="1"/>
</dbReference>
<name>A0A024TC34_9STRA</name>
<dbReference type="EMBL" id="KI914019">
    <property type="protein sequence ID" value="ETV90882.1"/>
    <property type="molecule type" value="Genomic_DNA"/>
</dbReference>
<sequence length="604" mass="68472">MALVGVGWSASPRQFEQLDSLSSEPGFSVTVGVTCLKLLGFGAVGRSSDKTRIRMSQQAIRAQNDYIFNLQVQADKYARLISSVNVRIHAIDDEWKSVREKLAELRLKRNEGDQRGGGVNAVKSKIMSESREVGKLENRLAACRTRECKLAATNTELKKKIDGLRASRLFSQSVFEKNQKKLRDIQRQMQETFKQSTLIMAERDKVVAQAQSLSNMNMEEQDAFDEIYQNLAMIITREKENAEAFRKEAMKSEALDAHEDGYFRGNFRIDEESEMKQTLQKLDVALRDDKAAIESVSERLKVHESTFKSIMKLVGTDDHHKLVDLYTKKEEENFALFRYVQNINNECEQLEEQTLTLQQERQKYSDELKEGSANMRKRLIESLEETRQKFDRRRRPNAHVCCRILRENAEYERLRQSAQREFGPIARAVDKLYNSLGCNEMIPPSSGPVPPSASGKANDDRNAMMIRMSSMNDLLAAHGITEGNILQFLAIIEQRSNDLVEQLTRRLQHKNPQNLATTSLGAHLQPSDPNRANGLHLSFNLSQAPPLLHASETNGETDNTSGDEDDSLVPVSTAELQRKAAKSLAQQLNNAKGSPTRNKKKKQK</sequence>
<keyword evidence="1 2" id="KW-0175">Coiled coil</keyword>
<evidence type="ECO:0000256" key="3">
    <source>
        <dbReference type="SAM" id="MobiDB-lite"/>
    </source>
</evidence>
<dbReference type="GeneID" id="20091428"/>
<evidence type="ECO:0000313" key="5">
    <source>
        <dbReference type="EMBL" id="ETV90882.1"/>
    </source>
</evidence>
<accession>A0A024TC34</accession>
<reference evidence="5" key="1">
    <citation type="submission" date="2013-12" db="EMBL/GenBank/DDBJ databases">
        <title>The Genome Sequence of Aphanomyces invadans NJM9701.</title>
        <authorList>
            <consortium name="The Broad Institute Genomics Platform"/>
            <person name="Russ C."/>
            <person name="Tyler B."/>
            <person name="van West P."/>
            <person name="Dieguez-Uribeondo J."/>
            <person name="Young S.K."/>
            <person name="Zeng Q."/>
            <person name="Gargeya S."/>
            <person name="Fitzgerald M."/>
            <person name="Abouelleil A."/>
            <person name="Alvarado L."/>
            <person name="Chapman S.B."/>
            <person name="Gainer-Dewar J."/>
            <person name="Goldberg J."/>
            <person name="Griggs A."/>
            <person name="Gujja S."/>
            <person name="Hansen M."/>
            <person name="Howarth C."/>
            <person name="Imamovic A."/>
            <person name="Ireland A."/>
            <person name="Larimer J."/>
            <person name="McCowan C."/>
            <person name="Murphy C."/>
            <person name="Pearson M."/>
            <person name="Poon T.W."/>
            <person name="Priest M."/>
            <person name="Roberts A."/>
            <person name="Saif S."/>
            <person name="Shea T."/>
            <person name="Sykes S."/>
            <person name="Wortman J."/>
            <person name="Nusbaum C."/>
            <person name="Birren B."/>
        </authorList>
    </citation>
    <scope>NUCLEOTIDE SEQUENCE [LARGE SCALE GENOMIC DNA]</scope>
    <source>
        <strain evidence="5">NJM9701</strain>
    </source>
</reference>
<evidence type="ECO:0000256" key="2">
    <source>
        <dbReference type="SAM" id="Coils"/>
    </source>
</evidence>
<organism evidence="5">
    <name type="scientific">Aphanomyces invadans</name>
    <dbReference type="NCBI Taxonomy" id="157072"/>
    <lineage>
        <taxon>Eukaryota</taxon>
        <taxon>Sar</taxon>
        <taxon>Stramenopiles</taxon>
        <taxon>Oomycota</taxon>
        <taxon>Saprolegniomycetes</taxon>
        <taxon>Saprolegniales</taxon>
        <taxon>Verrucalvaceae</taxon>
        <taxon>Aphanomyces</taxon>
    </lineage>
</organism>
<feature type="compositionally biased region" description="Polar residues" evidence="3">
    <location>
        <begin position="584"/>
        <end position="596"/>
    </location>
</feature>
<evidence type="ECO:0000259" key="4">
    <source>
        <dbReference type="Pfam" id="PF21773"/>
    </source>
</evidence>
<dbReference type="PANTHER" id="PTHR21694:SF18">
    <property type="entry name" value="COILED-COIL DOMAIN-CONTAINING PROTEIN 63"/>
    <property type="match status" value="1"/>
</dbReference>
<feature type="domain" description="ODAD1 central coiled coil region" evidence="4">
    <location>
        <begin position="131"/>
        <end position="440"/>
    </location>
</feature>
<dbReference type="OrthoDB" id="6766775at2759"/>
<evidence type="ECO:0000256" key="1">
    <source>
        <dbReference type="ARBA" id="ARBA00023054"/>
    </source>
</evidence>